<comment type="caution">
    <text evidence="1">The sequence shown here is derived from an EMBL/GenBank/DDBJ whole genome shotgun (WGS) entry which is preliminary data.</text>
</comment>
<keyword evidence="2" id="KW-1185">Reference proteome</keyword>
<dbReference type="RefSeq" id="WP_328274780.1">
    <property type="nucleotide sequence ID" value="NZ_JARTLD010000003.1"/>
</dbReference>
<dbReference type="Proteomes" id="UP001343257">
    <property type="component" value="Unassembled WGS sequence"/>
</dbReference>
<dbReference type="EMBL" id="JARTLD010000003">
    <property type="protein sequence ID" value="MED5015950.1"/>
    <property type="molecule type" value="Genomic_DNA"/>
</dbReference>
<proteinExistence type="predicted"/>
<reference evidence="1 2" key="1">
    <citation type="submission" date="2023-03" db="EMBL/GenBank/DDBJ databases">
        <title>Bacillus Genome Sequencing.</title>
        <authorList>
            <person name="Dunlap C."/>
        </authorList>
    </citation>
    <scope>NUCLEOTIDE SEQUENCE [LARGE SCALE GENOMIC DNA]</scope>
    <source>
        <strain evidence="1 2">NRS-52</strain>
    </source>
</reference>
<evidence type="ECO:0000313" key="1">
    <source>
        <dbReference type="EMBL" id="MED5015950.1"/>
    </source>
</evidence>
<name>A0ABU6PPM7_9BACL</name>
<evidence type="ECO:0000313" key="2">
    <source>
        <dbReference type="Proteomes" id="UP001343257"/>
    </source>
</evidence>
<sequence>MIEIKKDNGREEIRVLIGSVRIGTLSEEEAVDYFADLFEKARSENLSLINALQASVEDKMTEDIIMAAARHFIVYKGLEAEFQTFLNQSLHEKGSEVFGPVQ</sequence>
<protein>
    <submittedName>
        <fullName evidence="1">Uncharacterized protein</fullName>
    </submittedName>
</protein>
<organism evidence="1 2">
    <name type="scientific">Paenibacillus chibensis</name>
    <dbReference type="NCBI Taxonomy" id="59846"/>
    <lineage>
        <taxon>Bacteria</taxon>
        <taxon>Bacillati</taxon>
        <taxon>Bacillota</taxon>
        <taxon>Bacilli</taxon>
        <taxon>Bacillales</taxon>
        <taxon>Paenibacillaceae</taxon>
        <taxon>Paenibacillus</taxon>
    </lineage>
</organism>
<accession>A0ABU6PPM7</accession>
<gene>
    <name evidence="1" type="ORF">P9847_01380</name>
</gene>